<dbReference type="AlphaFoldDB" id="A0A9I9E4K0"/>
<protein>
    <submittedName>
        <fullName evidence="1">Uncharacterized protein</fullName>
    </submittedName>
</protein>
<accession>A0A9I9E4K0</accession>
<name>A0A9I9E4K0_CUCME</name>
<organism evidence="1">
    <name type="scientific">Cucumis melo</name>
    <name type="common">Muskmelon</name>
    <dbReference type="NCBI Taxonomy" id="3656"/>
    <lineage>
        <taxon>Eukaryota</taxon>
        <taxon>Viridiplantae</taxon>
        <taxon>Streptophyta</taxon>
        <taxon>Embryophyta</taxon>
        <taxon>Tracheophyta</taxon>
        <taxon>Spermatophyta</taxon>
        <taxon>Magnoliopsida</taxon>
        <taxon>eudicotyledons</taxon>
        <taxon>Gunneridae</taxon>
        <taxon>Pentapetalae</taxon>
        <taxon>rosids</taxon>
        <taxon>fabids</taxon>
        <taxon>Cucurbitales</taxon>
        <taxon>Cucurbitaceae</taxon>
        <taxon>Benincaseae</taxon>
        <taxon>Cucumis</taxon>
    </lineage>
</organism>
<dbReference type="EnsemblPlants" id="MELO3C028664.2.1">
    <property type="protein sequence ID" value="MELO3C028664.2.1"/>
    <property type="gene ID" value="MELO3C028664.2"/>
</dbReference>
<evidence type="ECO:0000313" key="1">
    <source>
        <dbReference type="EnsemblPlants" id="MELO3C028664.2.1"/>
    </source>
</evidence>
<proteinExistence type="predicted"/>
<sequence>MEIKFREKTENTAIHNKNFAKIYFTVHTFHKRKWRYTYPLLEEAGLETWAVDFWKSYIKRPMVTVGPSLGVVVAIDFTVNYPKVIKLGLQLKKLFPKLWPIPNSSSHHGCMFYFNCSQNPLSITKYQNDKELSSFSASLYAFLGYPKVKVLQESIGAAKKKLRQLIDL</sequence>
<dbReference type="Gramene" id="MELO3C028664.2.1">
    <property type="protein sequence ID" value="MELO3C028664.2.1"/>
    <property type="gene ID" value="MELO3C028664.2"/>
</dbReference>
<reference evidence="1" key="1">
    <citation type="submission" date="2023-03" db="UniProtKB">
        <authorList>
            <consortium name="EnsemblPlants"/>
        </authorList>
    </citation>
    <scope>IDENTIFICATION</scope>
</reference>